<evidence type="ECO:0000256" key="7">
    <source>
        <dbReference type="PROSITE-ProRule" id="PRU00259"/>
    </source>
</evidence>
<dbReference type="PROSITE" id="PS50176">
    <property type="entry name" value="ARM_REPEAT"/>
    <property type="match status" value="1"/>
</dbReference>
<protein>
    <submittedName>
        <fullName evidence="8">4888_t:CDS:1</fullName>
    </submittedName>
</protein>
<evidence type="ECO:0000313" key="9">
    <source>
        <dbReference type="Proteomes" id="UP000789342"/>
    </source>
</evidence>
<feature type="repeat" description="ARM" evidence="7">
    <location>
        <begin position="385"/>
        <end position="423"/>
    </location>
</feature>
<keyword evidence="9" id="KW-1185">Reference proteome</keyword>
<dbReference type="InterPro" id="IPR011989">
    <property type="entry name" value="ARM-like"/>
</dbReference>
<dbReference type="EMBL" id="CAJVPV010002311">
    <property type="protein sequence ID" value="CAG8523323.1"/>
    <property type="molecule type" value="Genomic_DNA"/>
</dbReference>
<keyword evidence="4" id="KW-0963">Cytoplasm</keyword>
<dbReference type="InterPro" id="IPR040144">
    <property type="entry name" value="RAP1GDS1"/>
</dbReference>
<dbReference type="GO" id="GO:0005085">
    <property type="term" value="F:guanyl-nucleotide exchange factor activity"/>
    <property type="evidence" value="ECO:0007669"/>
    <property type="project" value="InterPro"/>
</dbReference>
<reference evidence="8" key="1">
    <citation type="submission" date="2021-06" db="EMBL/GenBank/DDBJ databases">
        <authorList>
            <person name="Kallberg Y."/>
            <person name="Tangrot J."/>
            <person name="Rosling A."/>
        </authorList>
    </citation>
    <scope>NUCLEOTIDE SEQUENCE</scope>
    <source>
        <strain evidence="8">CL551</strain>
    </source>
</reference>
<evidence type="ECO:0000256" key="3">
    <source>
        <dbReference type="ARBA" id="ARBA00004514"/>
    </source>
</evidence>
<dbReference type="GO" id="GO:0005829">
    <property type="term" value="C:cytosol"/>
    <property type="evidence" value="ECO:0007669"/>
    <property type="project" value="UniProtKB-SubCell"/>
</dbReference>
<name>A0A9N9AAN4_9GLOM</name>
<dbReference type="Gene3D" id="1.25.10.10">
    <property type="entry name" value="Leucine-rich Repeat Variant"/>
    <property type="match status" value="2"/>
</dbReference>
<dbReference type="InterPro" id="IPR000225">
    <property type="entry name" value="Armadillo"/>
</dbReference>
<evidence type="ECO:0000256" key="4">
    <source>
        <dbReference type="ARBA" id="ARBA00022490"/>
    </source>
</evidence>
<organism evidence="8 9">
    <name type="scientific">Acaulospora morrowiae</name>
    <dbReference type="NCBI Taxonomy" id="94023"/>
    <lineage>
        <taxon>Eukaryota</taxon>
        <taxon>Fungi</taxon>
        <taxon>Fungi incertae sedis</taxon>
        <taxon>Mucoromycota</taxon>
        <taxon>Glomeromycotina</taxon>
        <taxon>Glomeromycetes</taxon>
        <taxon>Diversisporales</taxon>
        <taxon>Acaulosporaceae</taxon>
        <taxon>Acaulospora</taxon>
    </lineage>
</organism>
<dbReference type="SUPFAM" id="SSF48371">
    <property type="entry name" value="ARM repeat"/>
    <property type="match status" value="1"/>
</dbReference>
<dbReference type="GO" id="GO:0005739">
    <property type="term" value="C:mitochondrion"/>
    <property type="evidence" value="ECO:0007669"/>
    <property type="project" value="UniProtKB-SubCell"/>
</dbReference>
<dbReference type="SMART" id="SM00185">
    <property type="entry name" value="ARM"/>
    <property type="match status" value="5"/>
</dbReference>
<evidence type="ECO:0000256" key="2">
    <source>
        <dbReference type="ARBA" id="ARBA00004240"/>
    </source>
</evidence>
<dbReference type="OrthoDB" id="26149at2759"/>
<evidence type="ECO:0000256" key="5">
    <source>
        <dbReference type="ARBA" id="ARBA00022824"/>
    </source>
</evidence>
<sequence>MSNDHDSKIGVSELKALLNQLNSSSGIEDQVIENLEHLVSGLRACKNVIIDQGSTTKSKSDAWSNVASVVEIFANSSKKEKPRDPLGNYGVIELIIEFMKLNDVQSQPSVDFQCLRALANICISSDTNRQRILDSGGVETLLTCIRKQSNLDTIKGACATLLNVGMNYDNANVEIVKSDGLIVITRLLEPNTILGHYETHLARPVVYFATRLVINLVGTDEGKQKIADKEIIASLVHLLSYSSSKSATDDDVDLLENVLEILEIASLDNDEVQQILVQDGFFPGLLDFLEFSREPPDCEKNIVKRYGECKAVALKIIVVATGSDRNMEPLFDDTVIFHRLLHWLNLGPERDDLQMCAALSLGNLARTSLLIQIDAHCIKLVHEFKIVEPLVNVLRTSNNVKVQHAVVGILKNLSLPAQNKTIIGSLGVIGLVSPFLEKDDVQSIQLGAVGILKHLATQNVVNCKKILLGENPDGPERPLTRILNLIKRTDNVAVKSEGTRIIFHLIKNVWAGDPHLDLEGTHLNTLRLELNRKEVVRPLANMITESKYPILQNEGVMALALLVMDDSAGGEDANPTLNILTSSEQQIEEIADEEVADKTESEIAETSSPDAVKPLTTLEALLGILQSKQQEEIKINVCSFLEKSANSANGTQKQYLREKVLLSLKSLISEAEKGSTHPGEISINLKGKIEDVIKCLG</sequence>
<evidence type="ECO:0000313" key="8">
    <source>
        <dbReference type="EMBL" id="CAG8523323.1"/>
    </source>
</evidence>
<dbReference type="GO" id="GO:0005783">
    <property type="term" value="C:endoplasmic reticulum"/>
    <property type="evidence" value="ECO:0007669"/>
    <property type="project" value="UniProtKB-SubCell"/>
</dbReference>
<gene>
    <name evidence="8" type="ORF">AMORRO_LOCUS4314</name>
</gene>
<accession>A0A9N9AAN4</accession>
<keyword evidence="6" id="KW-0496">Mitochondrion</keyword>
<dbReference type="Proteomes" id="UP000789342">
    <property type="component" value="Unassembled WGS sequence"/>
</dbReference>
<dbReference type="PANTHER" id="PTHR10957">
    <property type="entry name" value="RAP1 GTPASE-GDP DISSOCIATION STIMULATOR 1"/>
    <property type="match status" value="1"/>
</dbReference>
<comment type="subcellular location">
    <subcellularLocation>
        <location evidence="3">Cytoplasm</location>
        <location evidence="3">Cytosol</location>
    </subcellularLocation>
    <subcellularLocation>
        <location evidence="2">Endoplasmic reticulum</location>
    </subcellularLocation>
    <subcellularLocation>
        <location evidence="1">Mitochondrion</location>
    </subcellularLocation>
</comment>
<evidence type="ECO:0000256" key="1">
    <source>
        <dbReference type="ARBA" id="ARBA00004173"/>
    </source>
</evidence>
<dbReference type="AlphaFoldDB" id="A0A9N9AAN4"/>
<evidence type="ECO:0000256" key="6">
    <source>
        <dbReference type="ARBA" id="ARBA00023128"/>
    </source>
</evidence>
<dbReference type="InterPro" id="IPR016024">
    <property type="entry name" value="ARM-type_fold"/>
</dbReference>
<keyword evidence="5" id="KW-0256">Endoplasmic reticulum</keyword>
<comment type="caution">
    <text evidence="8">The sequence shown here is derived from an EMBL/GenBank/DDBJ whole genome shotgun (WGS) entry which is preliminary data.</text>
</comment>
<proteinExistence type="predicted"/>